<evidence type="ECO:0000313" key="4">
    <source>
        <dbReference type="EMBL" id="CAA9588595.1"/>
    </source>
</evidence>
<dbReference type="InterPro" id="IPR043129">
    <property type="entry name" value="ATPase_NBD"/>
</dbReference>
<accession>A0A6J4VUN3</accession>
<keyword evidence="2" id="KW-0547">Nucleotide-binding</keyword>
<dbReference type="AlphaFoldDB" id="A0A6J4VUN3"/>
<dbReference type="PANTHER" id="PTHR19375">
    <property type="entry name" value="HEAT SHOCK PROTEIN 70KDA"/>
    <property type="match status" value="1"/>
</dbReference>
<keyword evidence="3" id="KW-0067">ATP-binding</keyword>
<dbReference type="GO" id="GO:0140662">
    <property type="term" value="F:ATP-dependent protein folding chaperone"/>
    <property type="evidence" value="ECO:0007669"/>
    <property type="project" value="InterPro"/>
</dbReference>
<sequence>MSDDLAVGFDFGTSNSAVAVVDPVGDGRPRLLRLDDARPEATLIPTLLYIERDGTTHLGGGAIDAFVQLETGRTIVRRQVATEREIDTVFGREVVRIDVDVSQPGRFFQALKSFLPDQSYGGTNVFGRFRTIEDLVATFLGETRRRAEAQLGRPIERATIGRPVHWAENDPAADALARERMESALRAAGFAAFDFVEEPIAAGLHFASTLARPRLVLVFDFGGGTLDITVMRVGGDRRETLSTAGIPLGGNTLDEDIMDARLLKYFGEELRWGEQGLPMPRHILDALRRWYTIPVLNDPRVLGFLDQLRHETVSKRQVRALIALVRGNHGWPLFRELERAKIGLSAREREAIDYFAEAIAIHEPLTRREFEAVIGARVRAAGRCIDGALAAAGVEAGEIDAVLRTGGSSGIPRFQRLLTEKFGAEKLHFQDAFASVATGLALSAAGQGVG</sequence>
<dbReference type="SUPFAM" id="SSF53067">
    <property type="entry name" value="Actin-like ATPase domain"/>
    <property type="match status" value="2"/>
</dbReference>
<evidence type="ECO:0000256" key="3">
    <source>
        <dbReference type="ARBA" id="ARBA00022840"/>
    </source>
</evidence>
<dbReference type="GO" id="GO:0005524">
    <property type="term" value="F:ATP binding"/>
    <property type="evidence" value="ECO:0007669"/>
    <property type="project" value="UniProtKB-KW"/>
</dbReference>
<proteinExistence type="inferred from homology"/>
<comment type="similarity">
    <text evidence="1">Belongs to the heat shock protein 70 family.</text>
</comment>
<dbReference type="InterPro" id="IPR013126">
    <property type="entry name" value="Hsp_70_fam"/>
</dbReference>
<protein>
    <submittedName>
        <fullName evidence="4">Uncharacterized chaperone protein YegD</fullName>
    </submittedName>
</protein>
<dbReference type="Gene3D" id="3.90.640.10">
    <property type="entry name" value="Actin, Chain A, domain 4"/>
    <property type="match status" value="2"/>
</dbReference>
<gene>
    <name evidence="4" type="ORF">AVDCRST_MAG88-4410</name>
</gene>
<evidence type="ECO:0000256" key="1">
    <source>
        <dbReference type="ARBA" id="ARBA00007381"/>
    </source>
</evidence>
<name>A0A6J4VUN3_9BACT</name>
<dbReference type="PROSITE" id="PS00329">
    <property type="entry name" value="HSP70_2"/>
    <property type="match status" value="1"/>
</dbReference>
<dbReference type="Pfam" id="PF00012">
    <property type="entry name" value="HSP70"/>
    <property type="match status" value="2"/>
</dbReference>
<reference evidence="4" key="1">
    <citation type="submission" date="2020-02" db="EMBL/GenBank/DDBJ databases">
        <authorList>
            <person name="Meier V. D."/>
        </authorList>
    </citation>
    <scope>NUCLEOTIDE SEQUENCE</scope>
    <source>
        <strain evidence="4">AVDCRST_MAG88</strain>
    </source>
</reference>
<evidence type="ECO:0000256" key="2">
    <source>
        <dbReference type="ARBA" id="ARBA00022741"/>
    </source>
</evidence>
<dbReference type="EMBL" id="CADCWM010001115">
    <property type="protein sequence ID" value="CAA9588595.1"/>
    <property type="molecule type" value="Genomic_DNA"/>
</dbReference>
<dbReference type="InterPro" id="IPR018181">
    <property type="entry name" value="Heat_shock_70_CS"/>
</dbReference>
<organism evidence="4">
    <name type="scientific">uncultured Thermomicrobiales bacterium</name>
    <dbReference type="NCBI Taxonomy" id="1645740"/>
    <lineage>
        <taxon>Bacteria</taxon>
        <taxon>Pseudomonadati</taxon>
        <taxon>Thermomicrobiota</taxon>
        <taxon>Thermomicrobia</taxon>
        <taxon>Thermomicrobiales</taxon>
        <taxon>environmental samples</taxon>
    </lineage>
</organism>
<dbReference type="Gene3D" id="3.30.420.40">
    <property type="match status" value="3"/>
</dbReference>